<gene>
    <name evidence="1" type="ordered locus">TM_1806</name>
</gene>
<dbReference type="KEGG" id="tma:TM1806"/>
<dbReference type="Proteomes" id="UP000008183">
    <property type="component" value="Chromosome"/>
</dbReference>
<dbReference type="PaxDb" id="243274-THEMA_05160"/>
<accession>Q9X2C6</accession>
<keyword evidence="2" id="KW-1185">Reference proteome</keyword>
<dbReference type="AlphaFoldDB" id="Q9X2C6"/>
<dbReference type="EMBL" id="AE000512">
    <property type="protein sequence ID" value="AAD36869.1"/>
    <property type="molecule type" value="Genomic_DNA"/>
</dbReference>
<evidence type="ECO:0000313" key="1">
    <source>
        <dbReference type="EMBL" id="AAD36869.1"/>
    </source>
</evidence>
<dbReference type="PIR" id="C72208">
    <property type="entry name" value="C72208"/>
</dbReference>
<dbReference type="OrthoDB" id="37496at2"/>
<dbReference type="PATRIC" id="fig|243274.18.peg.1000"/>
<name>Q9X2C6_THEMA</name>
<proteinExistence type="predicted"/>
<sequence length="195" mass="21731">MVCVVVGRFPIYVEEEFTSDEKKWEFVLSKIESIDPAVASFVEEAPDGTMRVIGPFRARSGYALVISSPLSSLFHFLVLNVPRVLNAVVKPGRAYVEIYEKRDLFDSPGVFTLKVKGAKGFSLKQLKEDMKLFLGVEVEPAFQPVSLRNTKNGVIVTLKTLTPETTALVKLSRLCGTGESRKYGHGDVEIYRIVE</sequence>
<evidence type="ECO:0000313" key="2">
    <source>
        <dbReference type="Proteomes" id="UP000008183"/>
    </source>
</evidence>
<organism evidence="1 2">
    <name type="scientific">Thermotoga maritima (strain ATCC 43589 / DSM 3109 / JCM 10099 / NBRC 100826 / MSB8)</name>
    <dbReference type="NCBI Taxonomy" id="243274"/>
    <lineage>
        <taxon>Bacteria</taxon>
        <taxon>Thermotogati</taxon>
        <taxon>Thermotogota</taxon>
        <taxon>Thermotogae</taxon>
        <taxon>Thermotogales</taxon>
        <taxon>Thermotogaceae</taxon>
        <taxon>Thermotoga</taxon>
    </lineage>
</organism>
<protein>
    <submittedName>
        <fullName evidence="1">Uncharacterized protein</fullName>
    </submittedName>
</protein>
<dbReference type="KEGG" id="tmi:THEMA_05160"/>
<reference evidence="1 2" key="1">
    <citation type="journal article" date="1999" name="Nature">
        <title>Evidence for lateral gene transfer between Archaea and Bacteria from genome sequence of Thermotoga maritima.</title>
        <authorList>
            <person name="Nelson K.E."/>
            <person name="Clayton R.A."/>
            <person name="Gill S.R."/>
            <person name="Gwinn M.L."/>
            <person name="Dodson R.J."/>
            <person name="Haft D.H."/>
            <person name="Hickey E.K."/>
            <person name="Peterson J.D."/>
            <person name="Nelson W.C."/>
            <person name="Ketchum K.A."/>
            <person name="McDonald L."/>
            <person name="Utterback T.R."/>
            <person name="Malek J.A."/>
            <person name="Linher K.D."/>
            <person name="Garrett M.M."/>
            <person name="Stewart A.M."/>
            <person name="Cotton M.D."/>
            <person name="Pratt M.S."/>
            <person name="Phillips C.A."/>
            <person name="Richardson D."/>
            <person name="Heidelberg J."/>
            <person name="Sutton G.G."/>
            <person name="Fleischmann R.D."/>
            <person name="White O."/>
            <person name="Salzberg S.L."/>
            <person name="Smith H.O."/>
            <person name="Venter J.C."/>
            <person name="Fraser C.M."/>
        </authorList>
    </citation>
    <scope>NUCLEOTIDE SEQUENCE [LARGE SCALE GENOMIC DNA]</scope>
    <source>
        <strain evidence="2">ATCC 43589 / DSM 3109 / JCM 10099 / NBRC 100826 / MSB8</strain>
    </source>
</reference>
<dbReference type="InParanoid" id="Q9X2C6"/>
<dbReference type="EnsemblBacteria" id="AAD36869">
    <property type="protein sequence ID" value="AAD36869"/>
    <property type="gene ID" value="TM_1806"/>
</dbReference>